<reference evidence="2" key="2">
    <citation type="submission" date="2010-04" db="EMBL/GenBank/DDBJ databases">
        <authorList>
            <person name="Buell R."/>
            <person name="Hamilton J."/>
            <person name="Hostetler J."/>
        </authorList>
    </citation>
    <scope>NUCLEOTIDE SEQUENCE [LARGE SCALE GENOMIC DNA]</scope>
    <source>
        <strain evidence="2">DAOM:BR144</strain>
    </source>
</reference>
<name>K3WBD1_GLOUD</name>
<dbReference type="EnsemblProtists" id="PYU1_T002272">
    <property type="protein sequence ID" value="PYU1_T002272"/>
    <property type="gene ID" value="PYU1_G002269"/>
</dbReference>
<reference evidence="1" key="3">
    <citation type="submission" date="2014-11" db="UniProtKB">
        <authorList>
            <consortium name="EnsemblProtists"/>
        </authorList>
    </citation>
    <scope>IDENTIFICATION</scope>
    <source>
        <strain evidence="1">DAOM BR144</strain>
    </source>
</reference>
<keyword evidence="2" id="KW-1185">Reference proteome</keyword>
<organism evidence="1 2">
    <name type="scientific">Globisporangium ultimum (strain ATCC 200006 / CBS 805.95 / DAOM BR144)</name>
    <name type="common">Pythium ultimum</name>
    <dbReference type="NCBI Taxonomy" id="431595"/>
    <lineage>
        <taxon>Eukaryota</taxon>
        <taxon>Sar</taxon>
        <taxon>Stramenopiles</taxon>
        <taxon>Oomycota</taxon>
        <taxon>Peronosporomycetes</taxon>
        <taxon>Pythiales</taxon>
        <taxon>Pythiaceae</taxon>
        <taxon>Globisporangium</taxon>
    </lineage>
</organism>
<evidence type="ECO:0000313" key="1">
    <source>
        <dbReference type="EnsemblProtists" id="PYU1_T002272"/>
    </source>
</evidence>
<protein>
    <submittedName>
        <fullName evidence="1">Uncharacterized protein</fullName>
    </submittedName>
</protein>
<dbReference type="AlphaFoldDB" id="K3WBD1"/>
<dbReference type="VEuPathDB" id="FungiDB:PYU1_G002269"/>
<accession>K3WBD1</accession>
<dbReference type="InParanoid" id="K3WBD1"/>
<proteinExistence type="predicted"/>
<evidence type="ECO:0000313" key="2">
    <source>
        <dbReference type="Proteomes" id="UP000019132"/>
    </source>
</evidence>
<reference evidence="2" key="1">
    <citation type="journal article" date="2010" name="Genome Biol.">
        <title>Genome sequence of the necrotrophic plant pathogen Pythium ultimum reveals original pathogenicity mechanisms and effector repertoire.</title>
        <authorList>
            <person name="Levesque C.A."/>
            <person name="Brouwer H."/>
            <person name="Cano L."/>
            <person name="Hamilton J.P."/>
            <person name="Holt C."/>
            <person name="Huitema E."/>
            <person name="Raffaele S."/>
            <person name="Robideau G.P."/>
            <person name="Thines M."/>
            <person name="Win J."/>
            <person name="Zerillo M.M."/>
            <person name="Beakes G.W."/>
            <person name="Boore J.L."/>
            <person name="Busam D."/>
            <person name="Dumas B."/>
            <person name="Ferriera S."/>
            <person name="Fuerstenberg S.I."/>
            <person name="Gachon C.M."/>
            <person name="Gaulin E."/>
            <person name="Govers F."/>
            <person name="Grenville-Briggs L."/>
            <person name="Horner N."/>
            <person name="Hostetler J."/>
            <person name="Jiang R.H."/>
            <person name="Johnson J."/>
            <person name="Krajaejun T."/>
            <person name="Lin H."/>
            <person name="Meijer H.J."/>
            <person name="Moore B."/>
            <person name="Morris P."/>
            <person name="Phuntmart V."/>
            <person name="Puiu D."/>
            <person name="Shetty J."/>
            <person name="Stajich J.E."/>
            <person name="Tripathy S."/>
            <person name="Wawra S."/>
            <person name="van West P."/>
            <person name="Whitty B.R."/>
            <person name="Coutinho P.M."/>
            <person name="Henrissat B."/>
            <person name="Martin F."/>
            <person name="Thomas P.D."/>
            <person name="Tyler B.M."/>
            <person name="De Vries R.P."/>
            <person name="Kamoun S."/>
            <person name="Yandell M."/>
            <person name="Tisserat N."/>
            <person name="Buell C.R."/>
        </authorList>
    </citation>
    <scope>NUCLEOTIDE SEQUENCE</scope>
    <source>
        <strain evidence="2">DAOM:BR144</strain>
    </source>
</reference>
<dbReference type="Proteomes" id="UP000019132">
    <property type="component" value="Unassembled WGS sequence"/>
</dbReference>
<sequence length="86" mass="9707">MFAFIGAVSDGGSDVKWIIRSELGLPWEWCIPHMSHASTKWACAMVDNTQNSKNSNMTETFLRIKELFVKSAMPIHLVHCLNLSAR</sequence>
<dbReference type="HOGENOM" id="CLU_2502892_0_0_1"/>